<dbReference type="PANTHER" id="PTHR33695">
    <property type="entry name" value="LIPOPROTEIN SIGNAL PEPTIDASE"/>
    <property type="match status" value="1"/>
</dbReference>
<evidence type="ECO:0000256" key="2">
    <source>
        <dbReference type="ARBA" id="ARBA00022475"/>
    </source>
</evidence>
<feature type="active site" evidence="9">
    <location>
        <position position="126"/>
    </location>
</feature>
<name>A0AA46PHG1_CYTFI</name>
<comment type="catalytic activity">
    <reaction evidence="9">
        <text>Release of signal peptides from bacterial membrane prolipoproteins. Hydrolyzes -Xaa-Yaa-Zaa-|-(S,diacylglyceryl)Cys-, in which Xaa is hydrophobic (preferably Leu), and Yaa (Ala or Ser) and Zaa (Gly or Ala) have small, neutral side chains.</text>
        <dbReference type="EC" id="3.4.23.36"/>
    </reaction>
</comment>
<dbReference type="RefSeq" id="WP_236888106.1">
    <property type="nucleotide sequence ID" value="NZ_CP085391.1"/>
</dbReference>
<dbReference type="HAMAP" id="MF_00161">
    <property type="entry name" value="LspA"/>
    <property type="match status" value="1"/>
</dbReference>
<keyword evidence="8 9" id="KW-0472">Membrane</keyword>
<evidence type="ECO:0000256" key="8">
    <source>
        <dbReference type="ARBA" id="ARBA00023136"/>
    </source>
</evidence>
<sequence>MTILYWIALITLTIDQLAKYMTRNFMEYGQTIPIINNFFHLTSHRNAGAAWGIFSGQKFFLISIAFIAIIGIIFYSRKVTDKLTRIALGLFIGGAAGNVTDRLIFGEVTDMFDIQFINYPIFNTADVFLVSGAFLLLISTYKESKASKINPIK</sequence>
<feature type="transmembrane region" description="Helical" evidence="9">
    <location>
        <begin position="117"/>
        <end position="138"/>
    </location>
</feature>
<keyword evidence="3 9" id="KW-0645">Protease</keyword>
<comment type="function">
    <text evidence="9">This protein specifically catalyzes the removal of signal peptides from prolipoproteins.</text>
</comment>
<gene>
    <name evidence="9 11" type="primary">lspA</name>
    <name evidence="11" type="ORF">OD459_26190</name>
</gene>
<reference evidence="11" key="1">
    <citation type="submission" date="2022-10" db="EMBL/GenBank/DDBJ databases">
        <title>Mechanism of multi-heavy metal repair in Cytobacillus Firmus M7.</title>
        <authorList>
            <person name="Li X."/>
            <person name="Yu C."/>
        </authorList>
    </citation>
    <scope>NUCLEOTIDE SEQUENCE</scope>
    <source>
        <strain evidence="11">M7</strain>
        <plasmid evidence="11">p1</plasmid>
    </source>
</reference>
<evidence type="ECO:0000313" key="12">
    <source>
        <dbReference type="Proteomes" id="UP001163104"/>
    </source>
</evidence>
<evidence type="ECO:0000313" key="11">
    <source>
        <dbReference type="EMBL" id="UYG98358.1"/>
    </source>
</evidence>
<evidence type="ECO:0000256" key="5">
    <source>
        <dbReference type="ARBA" id="ARBA00022750"/>
    </source>
</evidence>
<keyword evidence="2 9" id="KW-1003">Cell membrane</keyword>
<keyword evidence="11" id="KW-0614">Plasmid</keyword>
<dbReference type="PANTHER" id="PTHR33695:SF1">
    <property type="entry name" value="LIPOPROTEIN SIGNAL PEPTIDASE"/>
    <property type="match status" value="1"/>
</dbReference>
<evidence type="ECO:0000256" key="4">
    <source>
        <dbReference type="ARBA" id="ARBA00022692"/>
    </source>
</evidence>
<dbReference type="EMBL" id="CP107028">
    <property type="protein sequence ID" value="UYG98358.1"/>
    <property type="molecule type" value="Genomic_DNA"/>
</dbReference>
<evidence type="ECO:0000256" key="10">
    <source>
        <dbReference type="RuleBase" id="RU004181"/>
    </source>
</evidence>
<comment type="similarity">
    <text evidence="1 9 10">Belongs to the peptidase A8 family.</text>
</comment>
<comment type="pathway">
    <text evidence="9">Protein modification; lipoprotein biosynthesis (signal peptide cleavage).</text>
</comment>
<dbReference type="NCBIfam" id="TIGR00077">
    <property type="entry name" value="lspA"/>
    <property type="match status" value="1"/>
</dbReference>
<dbReference type="Pfam" id="PF01252">
    <property type="entry name" value="Peptidase_A8"/>
    <property type="match status" value="1"/>
</dbReference>
<feature type="transmembrane region" description="Helical" evidence="9">
    <location>
        <begin position="86"/>
        <end position="105"/>
    </location>
</feature>
<dbReference type="GO" id="GO:0005886">
    <property type="term" value="C:plasma membrane"/>
    <property type="evidence" value="ECO:0007669"/>
    <property type="project" value="UniProtKB-SubCell"/>
</dbReference>
<dbReference type="GO" id="GO:0004190">
    <property type="term" value="F:aspartic-type endopeptidase activity"/>
    <property type="evidence" value="ECO:0007669"/>
    <property type="project" value="UniProtKB-UniRule"/>
</dbReference>
<evidence type="ECO:0000256" key="9">
    <source>
        <dbReference type="HAMAP-Rule" id="MF_00161"/>
    </source>
</evidence>
<dbReference type="EC" id="3.4.23.36" evidence="9"/>
<comment type="caution">
    <text evidence="9">Lacks conserved residue(s) required for the propagation of feature annotation.</text>
</comment>
<keyword evidence="4 9" id="KW-0812">Transmembrane</keyword>
<dbReference type="InterPro" id="IPR001872">
    <property type="entry name" value="Peptidase_A8"/>
</dbReference>
<organism evidence="11 12">
    <name type="scientific">Cytobacillus firmus</name>
    <name type="common">Bacillus firmus</name>
    <dbReference type="NCBI Taxonomy" id="1399"/>
    <lineage>
        <taxon>Bacteria</taxon>
        <taxon>Bacillati</taxon>
        <taxon>Bacillota</taxon>
        <taxon>Bacilli</taxon>
        <taxon>Bacillales</taxon>
        <taxon>Bacillaceae</taxon>
        <taxon>Cytobacillus</taxon>
    </lineage>
</organism>
<evidence type="ECO:0000256" key="7">
    <source>
        <dbReference type="ARBA" id="ARBA00022989"/>
    </source>
</evidence>
<accession>A0AA46PHG1</accession>
<dbReference type="GO" id="GO:0006508">
    <property type="term" value="P:proteolysis"/>
    <property type="evidence" value="ECO:0007669"/>
    <property type="project" value="UniProtKB-KW"/>
</dbReference>
<dbReference type="Proteomes" id="UP001163104">
    <property type="component" value="Plasmid p1"/>
</dbReference>
<keyword evidence="6 9" id="KW-0378">Hydrolase</keyword>
<keyword evidence="7 9" id="KW-1133">Transmembrane helix</keyword>
<comment type="subcellular location">
    <subcellularLocation>
        <location evidence="9">Cell membrane</location>
        <topology evidence="9">Multi-pass membrane protein</topology>
    </subcellularLocation>
</comment>
<keyword evidence="5 9" id="KW-0064">Aspartyl protease</keyword>
<evidence type="ECO:0000256" key="1">
    <source>
        <dbReference type="ARBA" id="ARBA00006139"/>
    </source>
</evidence>
<protein>
    <recommendedName>
        <fullName evidence="9">Lipoprotein signal peptidase</fullName>
        <ecNumber evidence="9">3.4.23.36</ecNumber>
    </recommendedName>
    <alternativeName>
        <fullName evidence="9">Prolipoprotein signal peptidase</fullName>
    </alternativeName>
    <alternativeName>
        <fullName evidence="9">Signal peptidase II</fullName>
        <shortName evidence="9">SPase II</shortName>
    </alternativeName>
</protein>
<dbReference type="AlphaFoldDB" id="A0AA46PHG1"/>
<proteinExistence type="inferred from homology"/>
<dbReference type="PRINTS" id="PR00781">
    <property type="entry name" value="LIPOSIGPTASE"/>
</dbReference>
<evidence type="ECO:0000256" key="3">
    <source>
        <dbReference type="ARBA" id="ARBA00022670"/>
    </source>
</evidence>
<feature type="active site" evidence="9">
    <location>
        <position position="110"/>
    </location>
</feature>
<feature type="transmembrane region" description="Helical" evidence="9">
    <location>
        <begin position="49"/>
        <end position="74"/>
    </location>
</feature>
<evidence type="ECO:0000256" key="6">
    <source>
        <dbReference type="ARBA" id="ARBA00022801"/>
    </source>
</evidence>
<geneLocation type="plasmid" evidence="11 12">
    <name>p1</name>
</geneLocation>